<organism evidence="1 2">
    <name type="scientific">Vanrija pseudolonga</name>
    <dbReference type="NCBI Taxonomy" id="143232"/>
    <lineage>
        <taxon>Eukaryota</taxon>
        <taxon>Fungi</taxon>
        <taxon>Dikarya</taxon>
        <taxon>Basidiomycota</taxon>
        <taxon>Agaricomycotina</taxon>
        <taxon>Tremellomycetes</taxon>
        <taxon>Trichosporonales</taxon>
        <taxon>Trichosporonaceae</taxon>
        <taxon>Vanrija</taxon>
    </lineage>
</organism>
<dbReference type="GeneID" id="87809997"/>
<accession>A0AAF1BSC8</accession>
<proteinExistence type="predicted"/>
<dbReference type="RefSeq" id="XP_062629319.1">
    <property type="nucleotide sequence ID" value="XM_062773335.1"/>
</dbReference>
<protein>
    <recommendedName>
        <fullName evidence="3">F-box domain-containing protein</fullName>
    </recommendedName>
</protein>
<gene>
    <name evidence="1" type="ORF">LOC62_05G006822</name>
</gene>
<keyword evidence="2" id="KW-1185">Reference proteome</keyword>
<sequence length="322" mass="36560">MWLDGPWFPFILDTITGHADPDTQRTLRQTCRRIRGVVDRELFKHAMIRSPTDQGFAVSARYIRAGLPLCRIASDEDWTDPYDDADTAAVLALLAPTKILDVYGHMPPAFRHWFASINPRRHFGSLWEPYTAHYTGRKLVVFRHLSSQDDVRPRWLHMALGPSLRTLVVNIIFEQQLDPRILLAAGGEVPNLGDIDELVVVLAPQGRRCPFPRAKPTEYGAFFNIYHLVAQYTDHSLKSTIVGMESIDCRWLGSSSPLDSAEIVQSARKIINNLANHYFEKEKGFPMLPMEAFQFNSLLTFMTLNEYRAAVGEDEFAVNTVA</sequence>
<reference evidence="1" key="1">
    <citation type="submission" date="2023-10" db="EMBL/GenBank/DDBJ databases">
        <authorList>
            <person name="Noh H."/>
        </authorList>
    </citation>
    <scope>NUCLEOTIDE SEQUENCE</scope>
    <source>
        <strain evidence="1">DUCC4014</strain>
    </source>
</reference>
<evidence type="ECO:0000313" key="1">
    <source>
        <dbReference type="EMBL" id="WOO83293.1"/>
    </source>
</evidence>
<dbReference type="Proteomes" id="UP000827549">
    <property type="component" value="Chromosome 5"/>
</dbReference>
<name>A0AAF1BSC8_9TREE</name>
<dbReference type="AlphaFoldDB" id="A0AAF1BSC8"/>
<dbReference type="EMBL" id="CP086718">
    <property type="protein sequence ID" value="WOO83293.1"/>
    <property type="molecule type" value="Genomic_DNA"/>
</dbReference>
<evidence type="ECO:0000313" key="2">
    <source>
        <dbReference type="Proteomes" id="UP000827549"/>
    </source>
</evidence>
<evidence type="ECO:0008006" key="3">
    <source>
        <dbReference type="Google" id="ProtNLM"/>
    </source>
</evidence>